<feature type="domain" description="Lipid/polyisoprenoid-binding YceI-like" evidence="12">
    <location>
        <begin position="240"/>
        <end position="392"/>
    </location>
</feature>
<dbReference type="EMBL" id="JAHRWL010000002">
    <property type="protein sequence ID" value="MBV2361365.1"/>
    <property type="molecule type" value="Genomic_DNA"/>
</dbReference>
<evidence type="ECO:0000256" key="10">
    <source>
        <dbReference type="ARBA" id="ARBA00023136"/>
    </source>
</evidence>
<feature type="transmembrane region" description="Helical" evidence="11">
    <location>
        <begin position="92"/>
        <end position="114"/>
    </location>
</feature>
<evidence type="ECO:0000256" key="7">
    <source>
        <dbReference type="ARBA" id="ARBA00022982"/>
    </source>
</evidence>
<dbReference type="SMART" id="SM00867">
    <property type="entry name" value="YceI"/>
    <property type="match status" value="1"/>
</dbReference>
<sequence>MALTNTAKRYGSVAKVFHWTIAFGILAAIPLGILANGAPFDTPEALARKAWLFSVHKTLGVTIFFVALARIGWALSQPKPAPLHPERRLETLLAEVVHWLLYGSLVLVPATGWMHHAATEGFAPIWWPFGQNLAFVPESKAWAETTAALHIVFERVLVVAVLLHVAGAVKHAIIDRDETLARMLPGRTEAGSDTRGGHLIAPIAAVAVWAGALGIGAGLGVFEHEASAAQVAALEAVDSDWQVESGTLTITVQQLGSAVSGQFADWTADITFDESAGTGTVTVEVAIASLTLGSVTSQAMGPDYFDAGQFPTARFEADIAPSETGFVAAGSLRIRGTDLPVTLPFEMTVVDGKADMQGQVTLDRRAFGIGDTMTDASQLGFDVIVDVAVTAARAEN</sequence>
<dbReference type="InterPro" id="IPR052168">
    <property type="entry name" value="Cytochrome_b561_oxidase"/>
</dbReference>
<keyword evidence="14" id="KW-1185">Reference proteome</keyword>
<organism evidence="13 14">
    <name type="scientific">Thalassococcus arenae</name>
    <dbReference type="NCBI Taxonomy" id="2851652"/>
    <lineage>
        <taxon>Bacteria</taxon>
        <taxon>Pseudomonadati</taxon>
        <taxon>Pseudomonadota</taxon>
        <taxon>Alphaproteobacteria</taxon>
        <taxon>Rhodobacterales</taxon>
        <taxon>Roseobacteraceae</taxon>
        <taxon>Thalassococcus</taxon>
    </lineage>
</organism>
<evidence type="ECO:0000256" key="8">
    <source>
        <dbReference type="ARBA" id="ARBA00022989"/>
    </source>
</evidence>
<evidence type="ECO:0000259" key="12">
    <source>
        <dbReference type="SMART" id="SM00867"/>
    </source>
</evidence>
<dbReference type="Pfam" id="PF01292">
    <property type="entry name" value="Ni_hydr_CYTB"/>
    <property type="match status" value="1"/>
</dbReference>
<keyword evidence="3" id="KW-0813">Transport</keyword>
<keyword evidence="9" id="KW-0408">Iron</keyword>
<dbReference type="RefSeq" id="WP_217779692.1">
    <property type="nucleotide sequence ID" value="NZ_JAHRWL010000002.1"/>
</dbReference>
<dbReference type="PANTHER" id="PTHR30529">
    <property type="entry name" value="CYTOCHROME B561"/>
    <property type="match status" value="1"/>
</dbReference>
<comment type="cofactor">
    <cofactor evidence="1">
        <name>heme b</name>
        <dbReference type="ChEBI" id="CHEBI:60344"/>
    </cofactor>
</comment>
<comment type="subcellular location">
    <subcellularLocation>
        <location evidence="2">Membrane</location>
        <topology evidence="2">Multi-pass membrane protein</topology>
    </subcellularLocation>
</comment>
<dbReference type="Proteomes" id="UP001166293">
    <property type="component" value="Unassembled WGS sequence"/>
</dbReference>
<name>A0ABS6NCS5_9RHOB</name>
<evidence type="ECO:0000256" key="5">
    <source>
        <dbReference type="ARBA" id="ARBA00022692"/>
    </source>
</evidence>
<dbReference type="InterPro" id="IPR007372">
    <property type="entry name" value="Lipid/polyisoprenoid-bd_YceI"/>
</dbReference>
<keyword evidence="6" id="KW-0479">Metal-binding</keyword>
<dbReference type="Pfam" id="PF04264">
    <property type="entry name" value="YceI"/>
    <property type="match status" value="1"/>
</dbReference>
<reference evidence="13" key="1">
    <citation type="submission" date="2021-06" db="EMBL/GenBank/DDBJ databases">
        <title>Thalassococcus sp. CAU 1522 isolated from sea sand, Republic of Korea.</title>
        <authorList>
            <person name="Kim W."/>
        </authorList>
    </citation>
    <scope>NUCLEOTIDE SEQUENCE</scope>
    <source>
        <strain evidence="13">CAU 1522</strain>
    </source>
</reference>
<evidence type="ECO:0000256" key="1">
    <source>
        <dbReference type="ARBA" id="ARBA00001970"/>
    </source>
</evidence>
<accession>A0ABS6NCS5</accession>
<dbReference type="PANTHER" id="PTHR30529:SF7">
    <property type="entry name" value="CYTOCHROME B561 BACTERIAL_NI-HYDROGENASE DOMAIN-CONTAINING PROTEIN"/>
    <property type="match status" value="1"/>
</dbReference>
<gene>
    <name evidence="13" type="ORF">KUH32_16490</name>
</gene>
<keyword evidence="4" id="KW-0349">Heme</keyword>
<evidence type="ECO:0000313" key="14">
    <source>
        <dbReference type="Proteomes" id="UP001166293"/>
    </source>
</evidence>
<protein>
    <submittedName>
        <fullName evidence="13">Cytochrome b/b6 domain-containing protein</fullName>
    </submittedName>
</protein>
<evidence type="ECO:0000256" key="2">
    <source>
        <dbReference type="ARBA" id="ARBA00004141"/>
    </source>
</evidence>
<keyword evidence="8 11" id="KW-1133">Transmembrane helix</keyword>
<evidence type="ECO:0000313" key="13">
    <source>
        <dbReference type="EMBL" id="MBV2361365.1"/>
    </source>
</evidence>
<comment type="caution">
    <text evidence="13">The sequence shown here is derived from an EMBL/GenBank/DDBJ whole genome shotgun (WGS) entry which is preliminary data.</text>
</comment>
<dbReference type="InterPro" id="IPR011577">
    <property type="entry name" value="Cyt_b561_bac/Ni-Hgenase"/>
</dbReference>
<feature type="transmembrane region" description="Helical" evidence="11">
    <location>
        <begin position="50"/>
        <end position="71"/>
    </location>
</feature>
<keyword evidence="10 11" id="KW-0472">Membrane</keyword>
<feature type="transmembrane region" description="Helical" evidence="11">
    <location>
        <begin position="16"/>
        <end position="38"/>
    </location>
</feature>
<evidence type="ECO:0000256" key="6">
    <source>
        <dbReference type="ARBA" id="ARBA00022723"/>
    </source>
</evidence>
<keyword evidence="7" id="KW-0249">Electron transport</keyword>
<evidence type="ECO:0000256" key="9">
    <source>
        <dbReference type="ARBA" id="ARBA00023004"/>
    </source>
</evidence>
<evidence type="ECO:0000256" key="3">
    <source>
        <dbReference type="ARBA" id="ARBA00022448"/>
    </source>
</evidence>
<keyword evidence="5 11" id="KW-0812">Transmembrane</keyword>
<evidence type="ECO:0000256" key="11">
    <source>
        <dbReference type="SAM" id="Phobius"/>
    </source>
</evidence>
<proteinExistence type="predicted"/>
<evidence type="ECO:0000256" key="4">
    <source>
        <dbReference type="ARBA" id="ARBA00022617"/>
    </source>
</evidence>